<dbReference type="Proteomes" id="UP000285710">
    <property type="component" value="Unassembled WGS sequence"/>
</dbReference>
<evidence type="ECO:0000313" key="2">
    <source>
        <dbReference type="Proteomes" id="UP000285710"/>
    </source>
</evidence>
<comment type="caution">
    <text evidence="1">The sequence shown here is derived from an EMBL/GenBank/DDBJ whole genome shotgun (WGS) entry which is preliminary data.</text>
</comment>
<dbReference type="RefSeq" id="WP_128269703.1">
    <property type="nucleotide sequence ID" value="NZ_SAUW01000009.1"/>
</dbReference>
<protein>
    <submittedName>
        <fullName evidence="1">Uncharacterized protein</fullName>
    </submittedName>
</protein>
<name>A0A443IVD9_9RHOB</name>
<proteinExistence type="predicted"/>
<gene>
    <name evidence="1" type="ORF">D2T33_10170</name>
</gene>
<accession>A0A443IVD9</accession>
<reference evidence="1 2" key="1">
    <citation type="submission" date="2019-01" db="EMBL/GenBank/DDBJ databases">
        <title>Sinorhodobacter populi sp. nov. isolated from the symptomatic bark tissue of Populus euramericana canker.</title>
        <authorList>
            <person name="Xu G."/>
        </authorList>
    </citation>
    <scope>NUCLEOTIDE SEQUENCE [LARGE SCALE GENOMIC DNA]</scope>
    <source>
        <strain evidence="1 2">2D-5</strain>
    </source>
</reference>
<dbReference type="AlphaFoldDB" id="A0A443IVD9"/>
<dbReference type="EMBL" id="SAUW01000009">
    <property type="protein sequence ID" value="RWR12043.1"/>
    <property type="molecule type" value="Genomic_DNA"/>
</dbReference>
<keyword evidence="2" id="KW-1185">Reference proteome</keyword>
<sequence length="62" mass="6478">MAKLYAKTQIILPGDVIVPKGSVFDATPQQAKQFDHLNAARVATAAEVKAAEEAQAKADGLA</sequence>
<evidence type="ECO:0000313" key="1">
    <source>
        <dbReference type="EMBL" id="RWR12043.1"/>
    </source>
</evidence>
<organism evidence="1 2">
    <name type="scientific">Paenirhodobacter populi</name>
    <dbReference type="NCBI Taxonomy" id="2306993"/>
    <lineage>
        <taxon>Bacteria</taxon>
        <taxon>Pseudomonadati</taxon>
        <taxon>Pseudomonadota</taxon>
        <taxon>Alphaproteobacteria</taxon>
        <taxon>Rhodobacterales</taxon>
        <taxon>Rhodobacter group</taxon>
        <taxon>Paenirhodobacter</taxon>
    </lineage>
</organism>
<reference evidence="1 2" key="2">
    <citation type="submission" date="2019-01" db="EMBL/GenBank/DDBJ databases">
        <authorList>
            <person name="Li Y."/>
        </authorList>
    </citation>
    <scope>NUCLEOTIDE SEQUENCE [LARGE SCALE GENOMIC DNA]</scope>
    <source>
        <strain evidence="1 2">2D-5</strain>
    </source>
</reference>